<protein>
    <recommendedName>
        <fullName evidence="3">HEPN AbiU2-like domain-containing protein</fullName>
    </recommendedName>
</protein>
<evidence type="ECO:0008006" key="3">
    <source>
        <dbReference type="Google" id="ProtNLM"/>
    </source>
</evidence>
<sequence>MKFDTNDPVDALHCLAIKHEYLRCRDTFELFRITATGMVLSGHSKHAAYRAYNAYSGFILHLYEFLIALHARDYGNTDVVQLKGKARNEALDALVNEDIARVVQNRIDQINRGHAPSHENSIDYYYRLLPIPDGFAQGFRRMRNKVGGHVAYERFEETYNLTAFYQANHPYLYLLYRDIGDYWGRHCEEIPDLSNVTNFFKTILNSEA</sequence>
<evidence type="ECO:0000313" key="1">
    <source>
        <dbReference type="EMBL" id="UUD65726.1"/>
    </source>
</evidence>
<name>A0ABY5JDU8_9GAMM</name>
<organism evidence="1 2">
    <name type="scientific">Phytopseudomonas seleniipraecipitans</name>
    <dbReference type="NCBI Taxonomy" id="640205"/>
    <lineage>
        <taxon>Bacteria</taxon>
        <taxon>Pseudomonadati</taxon>
        <taxon>Pseudomonadota</taxon>
        <taxon>Gammaproteobacteria</taxon>
        <taxon>Pseudomonadales</taxon>
        <taxon>Pseudomonadaceae</taxon>
        <taxon>Phytopseudomonas</taxon>
    </lineage>
</organism>
<gene>
    <name evidence="1" type="ORF">D16iCDA_08770</name>
</gene>
<dbReference type="Proteomes" id="UP000887421">
    <property type="component" value="Chromosome"/>
</dbReference>
<dbReference type="EMBL" id="CP076114">
    <property type="protein sequence ID" value="UUD65726.1"/>
    <property type="molecule type" value="Genomic_DNA"/>
</dbReference>
<keyword evidence="2" id="KW-1185">Reference proteome</keyword>
<accession>A0ABY5JDU8</accession>
<reference evidence="1" key="1">
    <citation type="submission" date="2021-05" db="EMBL/GenBank/DDBJ databases">
        <title>Complete genome sequence of Pseudomonas seleniipraecipitans strain D1-6.</title>
        <authorList>
            <person name="Lafi F."/>
            <person name="Eida A."/>
            <person name="Alam I."/>
            <person name="Hert H."/>
            <person name="Saad M."/>
        </authorList>
    </citation>
    <scope>NUCLEOTIDE SEQUENCE</scope>
    <source>
        <strain evidence="1">D1-6</strain>
    </source>
</reference>
<dbReference type="RefSeq" id="WP_070880534.1">
    <property type="nucleotide sequence ID" value="NZ_CP076114.1"/>
</dbReference>
<proteinExistence type="predicted"/>
<evidence type="ECO:0000313" key="2">
    <source>
        <dbReference type="Proteomes" id="UP000887421"/>
    </source>
</evidence>